<keyword evidence="7 8" id="KW-0411">Iron-sulfur</keyword>
<dbReference type="GO" id="GO:0035600">
    <property type="term" value="P:tRNA methylthiolation"/>
    <property type="evidence" value="ECO:0007669"/>
    <property type="project" value="UniProtKB-ARBA"/>
</dbReference>
<dbReference type="GO" id="GO:0035599">
    <property type="term" value="F:aspartic acid methylthiotransferase activity"/>
    <property type="evidence" value="ECO:0007669"/>
    <property type="project" value="TreeGrafter"/>
</dbReference>
<dbReference type="SFLD" id="SFLDG01061">
    <property type="entry name" value="methylthiotransferase"/>
    <property type="match status" value="1"/>
</dbReference>
<keyword evidence="13" id="KW-0687">Ribonucleoprotein</keyword>
<evidence type="ECO:0000259" key="10">
    <source>
        <dbReference type="PROSITE" id="PS50926"/>
    </source>
</evidence>
<evidence type="ECO:0000259" key="12">
    <source>
        <dbReference type="PROSITE" id="PS51918"/>
    </source>
</evidence>
<evidence type="ECO:0000259" key="11">
    <source>
        <dbReference type="PROSITE" id="PS51449"/>
    </source>
</evidence>
<feature type="binding site" evidence="8">
    <location>
        <position position="194"/>
    </location>
    <ligand>
        <name>[4Fe-4S] cluster</name>
        <dbReference type="ChEBI" id="CHEBI:49883"/>
        <label>2</label>
        <note>4Fe-4S-S-AdoMet</note>
    </ligand>
</feature>
<dbReference type="Gene3D" id="3.40.50.12160">
    <property type="entry name" value="Methylthiotransferase, N-terminal domain"/>
    <property type="match status" value="1"/>
</dbReference>
<dbReference type="Gene3D" id="2.40.50.140">
    <property type="entry name" value="Nucleic acid-binding proteins"/>
    <property type="match status" value="1"/>
</dbReference>
<dbReference type="CDD" id="cd01335">
    <property type="entry name" value="Radical_SAM"/>
    <property type="match status" value="1"/>
</dbReference>
<dbReference type="Pfam" id="PF18693">
    <property type="entry name" value="TRAM_2"/>
    <property type="match status" value="1"/>
</dbReference>
<dbReference type="Pfam" id="PF00919">
    <property type="entry name" value="UPF0004"/>
    <property type="match status" value="1"/>
</dbReference>
<dbReference type="InterPro" id="IPR002792">
    <property type="entry name" value="TRAM_dom"/>
</dbReference>
<keyword evidence="4 8" id="KW-0949">S-adenosyl-L-methionine</keyword>
<evidence type="ECO:0000256" key="2">
    <source>
        <dbReference type="ARBA" id="ARBA00022490"/>
    </source>
</evidence>
<dbReference type="InterPro" id="IPR038135">
    <property type="entry name" value="Methylthiotransferase_N_sf"/>
</dbReference>
<keyword evidence="14" id="KW-1185">Reference proteome</keyword>
<proteinExistence type="inferred from homology"/>
<dbReference type="InterPro" id="IPR005839">
    <property type="entry name" value="Methylthiotransferase"/>
</dbReference>
<feature type="binding site" evidence="8">
    <location>
        <position position="78"/>
    </location>
    <ligand>
        <name>[4Fe-4S] cluster</name>
        <dbReference type="ChEBI" id="CHEBI:49883"/>
        <label>1</label>
    </ligand>
</feature>
<keyword evidence="1 8" id="KW-0004">4Fe-4S</keyword>
<dbReference type="SUPFAM" id="SSF102114">
    <property type="entry name" value="Radical SAM enzymes"/>
    <property type="match status" value="1"/>
</dbReference>
<dbReference type="GO" id="GO:0051539">
    <property type="term" value="F:4 iron, 4 sulfur cluster binding"/>
    <property type="evidence" value="ECO:0007669"/>
    <property type="project" value="UniProtKB-UniRule"/>
</dbReference>
<dbReference type="EC" id="2.8.4.4" evidence="8"/>
<name>A0A542E3Z8_9MICO</name>
<comment type="similarity">
    <text evidence="8">Belongs to the methylthiotransferase family. RimO subfamily.</text>
</comment>
<keyword evidence="5 8" id="KW-0479">Metal-binding</keyword>
<dbReference type="Proteomes" id="UP000317893">
    <property type="component" value="Unassembled WGS sequence"/>
</dbReference>
<accession>A0A542E3Z8</accession>
<dbReference type="EMBL" id="VFMN01000001">
    <property type="protein sequence ID" value="TQJ10061.1"/>
    <property type="molecule type" value="Genomic_DNA"/>
</dbReference>
<evidence type="ECO:0000313" key="14">
    <source>
        <dbReference type="Proteomes" id="UP000317893"/>
    </source>
</evidence>
<feature type="domain" description="MTTase N-terminal" evidence="11">
    <location>
        <begin position="1"/>
        <end position="115"/>
    </location>
</feature>
<dbReference type="InterPro" id="IPR012340">
    <property type="entry name" value="NA-bd_OB-fold"/>
</dbReference>
<feature type="region of interest" description="Disordered" evidence="9">
    <location>
        <begin position="479"/>
        <end position="499"/>
    </location>
</feature>
<feature type="binding site" evidence="8">
    <location>
        <position position="8"/>
    </location>
    <ligand>
        <name>[4Fe-4S] cluster</name>
        <dbReference type="ChEBI" id="CHEBI:49883"/>
        <label>1</label>
    </ligand>
</feature>
<evidence type="ECO:0000256" key="3">
    <source>
        <dbReference type="ARBA" id="ARBA00022679"/>
    </source>
</evidence>
<dbReference type="NCBIfam" id="TIGR01125">
    <property type="entry name" value="30S ribosomal protein S12 methylthiotransferase RimO"/>
    <property type="match status" value="1"/>
</dbReference>
<feature type="binding site" evidence="8">
    <location>
        <position position="44"/>
    </location>
    <ligand>
        <name>[4Fe-4S] cluster</name>
        <dbReference type="ChEBI" id="CHEBI:49883"/>
        <label>1</label>
    </ligand>
</feature>
<evidence type="ECO:0000256" key="1">
    <source>
        <dbReference type="ARBA" id="ARBA00022485"/>
    </source>
</evidence>
<evidence type="ECO:0000256" key="4">
    <source>
        <dbReference type="ARBA" id="ARBA00022691"/>
    </source>
</evidence>
<dbReference type="HAMAP" id="MF_01865">
    <property type="entry name" value="MTTase_RimO"/>
    <property type="match status" value="1"/>
</dbReference>
<dbReference type="SFLD" id="SFLDS00029">
    <property type="entry name" value="Radical_SAM"/>
    <property type="match status" value="1"/>
</dbReference>
<dbReference type="InterPro" id="IPR013848">
    <property type="entry name" value="Methylthiotransferase_N"/>
</dbReference>
<dbReference type="Pfam" id="PF04055">
    <property type="entry name" value="Radical_SAM"/>
    <property type="match status" value="1"/>
</dbReference>
<evidence type="ECO:0000256" key="8">
    <source>
        <dbReference type="HAMAP-Rule" id="MF_01865"/>
    </source>
</evidence>
<comment type="caution">
    <text evidence="13">The sequence shown here is derived from an EMBL/GenBank/DDBJ whole genome shotgun (WGS) entry which is preliminary data.</text>
</comment>
<organism evidence="13 14">
    <name type="scientific">Lapillicoccus jejuensis</name>
    <dbReference type="NCBI Taxonomy" id="402171"/>
    <lineage>
        <taxon>Bacteria</taxon>
        <taxon>Bacillati</taxon>
        <taxon>Actinomycetota</taxon>
        <taxon>Actinomycetes</taxon>
        <taxon>Micrococcales</taxon>
        <taxon>Intrasporangiaceae</taxon>
        <taxon>Lapillicoccus</taxon>
    </lineage>
</organism>
<keyword evidence="13" id="KW-0689">Ribosomal protein</keyword>
<dbReference type="GO" id="GO:0046872">
    <property type="term" value="F:metal ion binding"/>
    <property type="evidence" value="ECO:0007669"/>
    <property type="project" value="UniProtKB-KW"/>
</dbReference>
<dbReference type="InterPro" id="IPR023404">
    <property type="entry name" value="rSAM_horseshoe"/>
</dbReference>
<evidence type="ECO:0000256" key="6">
    <source>
        <dbReference type="ARBA" id="ARBA00023004"/>
    </source>
</evidence>
<dbReference type="InterPro" id="IPR020612">
    <property type="entry name" value="Methylthiotransferase_CS"/>
</dbReference>
<dbReference type="GO" id="GO:0005829">
    <property type="term" value="C:cytosol"/>
    <property type="evidence" value="ECO:0007669"/>
    <property type="project" value="TreeGrafter"/>
</dbReference>
<dbReference type="PROSITE" id="PS51449">
    <property type="entry name" value="MTTASE_N"/>
    <property type="match status" value="1"/>
</dbReference>
<comment type="function">
    <text evidence="8">Catalyzes the methylthiolation of an aspartic acid residue of ribosomal protein uS12.</text>
</comment>
<feature type="domain" description="Radical SAM core" evidence="12">
    <location>
        <begin position="176"/>
        <end position="407"/>
    </location>
</feature>
<dbReference type="SFLD" id="SFLDG01082">
    <property type="entry name" value="B12-binding_domain_containing"/>
    <property type="match status" value="1"/>
</dbReference>
<comment type="catalytic activity">
    <reaction evidence="8">
        <text>L-aspartate(89)-[ribosomal protein uS12]-hydrogen + (sulfur carrier)-SH + AH2 + 2 S-adenosyl-L-methionine = 3-methylsulfanyl-L-aspartate(89)-[ribosomal protein uS12]-hydrogen + (sulfur carrier)-H + 5'-deoxyadenosine + L-methionine + A + S-adenosyl-L-homocysteine + 2 H(+)</text>
        <dbReference type="Rhea" id="RHEA:37087"/>
        <dbReference type="Rhea" id="RHEA-COMP:10460"/>
        <dbReference type="Rhea" id="RHEA-COMP:10461"/>
        <dbReference type="Rhea" id="RHEA-COMP:14737"/>
        <dbReference type="Rhea" id="RHEA-COMP:14739"/>
        <dbReference type="ChEBI" id="CHEBI:13193"/>
        <dbReference type="ChEBI" id="CHEBI:15378"/>
        <dbReference type="ChEBI" id="CHEBI:17319"/>
        <dbReference type="ChEBI" id="CHEBI:17499"/>
        <dbReference type="ChEBI" id="CHEBI:29917"/>
        <dbReference type="ChEBI" id="CHEBI:29961"/>
        <dbReference type="ChEBI" id="CHEBI:57844"/>
        <dbReference type="ChEBI" id="CHEBI:57856"/>
        <dbReference type="ChEBI" id="CHEBI:59789"/>
        <dbReference type="ChEBI" id="CHEBI:64428"/>
        <dbReference type="ChEBI" id="CHEBI:73599"/>
        <dbReference type="EC" id="2.8.4.4"/>
    </reaction>
</comment>
<keyword evidence="3 8" id="KW-0808">Transferase</keyword>
<dbReference type="SFLD" id="SFLDF00274">
    <property type="entry name" value="ribosomal_protein_S12_methylth"/>
    <property type="match status" value="1"/>
</dbReference>
<dbReference type="SMART" id="SM00729">
    <property type="entry name" value="Elp3"/>
    <property type="match status" value="1"/>
</dbReference>
<reference evidence="13 14" key="1">
    <citation type="submission" date="2019-06" db="EMBL/GenBank/DDBJ databases">
        <title>Sequencing the genomes of 1000 actinobacteria strains.</title>
        <authorList>
            <person name="Klenk H.-P."/>
        </authorList>
    </citation>
    <scope>NUCLEOTIDE SEQUENCE [LARGE SCALE GENOMIC DNA]</scope>
    <source>
        <strain evidence="13 14">DSM 18607</strain>
    </source>
</reference>
<evidence type="ECO:0000256" key="9">
    <source>
        <dbReference type="SAM" id="MobiDB-lite"/>
    </source>
</evidence>
<evidence type="ECO:0000256" key="5">
    <source>
        <dbReference type="ARBA" id="ARBA00022723"/>
    </source>
</evidence>
<dbReference type="GO" id="GO:0103039">
    <property type="term" value="F:protein methylthiotransferase activity"/>
    <property type="evidence" value="ECO:0007669"/>
    <property type="project" value="UniProtKB-EC"/>
</dbReference>
<dbReference type="AlphaFoldDB" id="A0A542E3Z8"/>
<dbReference type="InterPro" id="IPR007197">
    <property type="entry name" value="rSAM"/>
</dbReference>
<evidence type="ECO:0000256" key="7">
    <source>
        <dbReference type="ARBA" id="ARBA00023014"/>
    </source>
</evidence>
<dbReference type="PANTHER" id="PTHR43837:SF1">
    <property type="entry name" value="RIBOSOMAL PROTEIN US12 METHYLTHIOTRANSFERASE RIMO"/>
    <property type="match status" value="1"/>
</dbReference>
<dbReference type="GO" id="GO:0005840">
    <property type="term" value="C:ribosome"/>
    <property type="evidence" value="ECO:0007669"/>
    <property type="project" value="UniProtKB-KW"/>
</dbReference>
<keyword evidence="6 8" id="KW-0408">Iron</keyword>
<sequence>MALVTLGCTRNEVDSEELAGRLEAEGWDLVDDAAQADVAVVNTCGFVEQAKKDSIDALLEASDLKAHGRTRAVVAVGCLAERYGEQLAGSLPEADAVLGFDSYGDLSAHLGTLLGGGHVPSHTPSDRRRLLPLTPVDRAGAAGVAVPGHGDPRADLLTDADGPVPASGPRVLRARLDGRPWAPLKIASGCDRRCAFCAIPSFRGAFVSRRPTDVVAEARWLAQRGVKEVFLVSENSTSYGKDLGDLGLLEKLLPELTAVEGIERVRVSYLQPAEIRPGLLEAMAATPGVVPYYDISFQHASAPLLRRMRRFGSREPFLDLLERVRERSPRAGIRSNVIVGFPGETEADVEELEAFLVAARLDVVGVFGYSDEDGTEAETLGDKLPQDVVDERVARLTALVEELTAQRAEERVGEVVEVLVEQTGDGEDEDDEVVGRAAFQGPDVDGVTRLELDGGPRPAVGDIVRAVVVASEGVDLVARPLGAGDTPADTPADRGDTTA</sequence>
<dbReference type="InterPro" id="IPR006638">
    <property type="entry name" value="Elp3/MiaA/NifB-like_rSAM"/>
</dbReference>
<dbReference type="PROSITE" id="PS51918">
    <property type="entry name" value="RADICAL_SAM"/>
    <property type="match status" value="1"/>
</dbReference>
<comment type="subcellular location">
    <subcellularLocation>
        <location evidence="8">Cytoplasm</location>
    </subcellularLocation>
</comment>
<dbReference type="PANTHER" id="PTHR43837">
    <property type="entry name" value="RIBOSOMAL PROTEIN S12 METHYLTHIOTRANSFERASE RIMO"/>
    <property type="match status" value="1"/>
</dbReference>
<feature type="binding site" evidence="8">
    <location>
        <position position="197"/>
    </location>
    <ligand>
        <name>[4Fe-4S] cluster</name>
        <dbReference type="ChEBI" id="CHEBI:49883"/>
        <label>2</label>
        <note>4Fe-4S-S-AdoMet</note>
    </ligand>
</feature>
<dbReference type="Gene3D" id="3.80.30.20">
    <property type="entry name" value="tm_1862 like domain"/>
    <property type="match status" value="1"/>
</dbReference>
<dbReference type="FunFam" id="3.80.30.20:FF:000001">
    <property type="entry name" value="tRNA-2-methylthio-N(6)-dimethylallyladenosine synthase 2"/>
    <property type="match status" value="1"/>
</dbReference>
<evidence type="ECO:0000313" key="13">
    <source>
        <dbReference type="EMBL" id="TQJ10061.1"/>
    </source>
</evidence>
<dbReference type="InterPro" id="IPR058240">
    <property type="entry name" value="rSAM_sf"/>
</dbReference>
<gene>
    <name evidence="8" type="primary">rimO</name>
    <name evidence="13" type="ORF">FB458_3179</name>
</gene>
<dbReference type="NCBIfam" id="TIGR00089">
    <property type="entry name" value="MiaB/RimO family radical SAM methylthiotransferase"/>
    <property type="match status" value="1"/>
</dbReference>
<keyword evidence="2 8" id="KW-0963">Cytoplasm</keyword>
<dbReference type="PROSITE" id="PS01278">
    <property type="entry name" value="MTTASE_RADICAL"/>
    <property type="match status" value="1"/>
</dbReference>
<feature type="domain" description="TRAM" evidence="10">
    <location>
        <begin position="409"/>
        <end position="482"/>
    </location>
</feature>
<protein>
    <recommendedName>
        <fullName evidence="8">Ribosomal protein uS12 methylthiotransferase RimO</fullName>
        <shortName evidence="8">uS12 MTTase</shortName>
        <shortName evidence="8">uS12 methylthiotransferase</shortName>
        <ecNumber evidence="8">2.8.4.4</ecNumber>
    </recommendedName>
    <alternativeName>
        <fullName evidence="8">Ribosomal protein uS12 (aspartate-C(3))-methylthiotransferase</fullName>
    </alternativeName>
    <alternativeName>
        <fullName evidence="8">Ribosome maturation factor RimO</fullName>
    </alternativeName>
</protein>
<dbReference type="PROSITE" id="PS50926">
    <property type="entry name" value="TRAM"/>
    <property type="match status" value="1"/>
</dbReference>
<comment type="cofactor">
    <cofactor evidence="8">
        <name>[4Fe-4S] cluster</name>
        <dbReference type="ChEBI" id="CHEBI:49883"/>
    </cofactor>
    <text evidence="8">Binds 2 [4Fe-4S] clusters. One cluster is coordinated with 3 cysteines and an exchangeable S-adenosyl-L-methionine.</text>
</comment>
<feature type="binding site" evidence="8">
    <location>
        <position position="190"/>
    </location>
    <ligand>
        <name>[4Fe-4S] cluster</name>
        <dbReference type="ChEBI" id="CHEBI:49883"/>
        <label>2</label>
        <note>4Fe-4S-S-AdoMet</note>
    </ligand>
</feature>
<dbReference type="InterPro" id="IPR005840">
    <property type="entry name" value="Ribosomal_uS12_MeSTrfase_RimO"/>
</dbReference>